<dbReference type="RefSeq" id="XP_009042023.1">
    <property type="nucleotide sequence ID" value="XM_009043775.1"/>
</dbReference>
<accession>F0YNN1</accession>
<feature type="compositionally biased region" description="Low complexity" evidence="1">
    <location>
        <begin position="411"/>
        <end position="424"/>
    </location>
</feature>
<dbReference type="EMBL" id="GL833179">
    <property type="protein sequence ID" value="EGB03262.1"/>
    <property type="molecule type" value="Genomic_DNA"/>
</dbReference>
<feature type="region of interest" description="Disordered" evidence="1">
    <location>
        <begin position="252"/>
        <end position="424"/>
    </location>
</feature>
<protein>
    <submittedName>
        <fullName evidence="2">Uncharacterized protein</fullName>
    </submittedName>
</protein>
<dbReference type="InParanoid" id="F0YNN1"/>
<reference evidence="2 3" key="1">
    <citation type="journal article" date="2011" name="Proc. Natl. Acad. Sci. U.S.A.">
        <title>Niche of harmful alga Aureococcus anophagefferens revealed through ecogenomics.</title>
        <authorList>
            <person name="Gobler C.J."/>
            <person name="Berry D.L."/>
            <person name="Dyhrman S.T."/>
            <person name="Wilhelm S.W."/>
            <person name="Salamov A."/>
            <person name="Lobanov A.V."/>
            <person name="Zhang Y."/>
            <person name="Collier J.L."/>
            <person name="Wurch L.L."/>
            <person name="Kustka A.B."/>
            <person name="Dill B.D."/>
            <person name="Shah M."/>
            <person name="VerBerkmoes N.C."/>
            <person name="Kuo A."/>
            <person name="Terry A."/>
            <person name="Pangilinan J."/>
            <person name="Lindquist E.A."/>
            <person name="Lucas S."/>
            <person name="Paulsen I.T."/>
            <person name="Hattenrath-Lehmann T.K."/>
            <person name="Talmage S.C."/>
            <person name="Walker E.A."/>
            <person name="Koch F."/>
            <person name="Burson A.M."/>
            <person name="Marcoval M.A."/>
            <person name="Tang Y.Z."/>
            <person name="Lecleir G.R."/>
            <person name="Coyne K.J."/>
            <person name="Berg G.M."/>
            <person name="Bertrand E.M."/>
            <person name="Saito M.A."/>
            <person name="Gladyshev V.N."/>
            <person name="Grigoriev I.V."/>
        </authorList>
    </citation>
    <scope>NUCLEOTIDE SEQUENCE [LARGE SCALE GENOMIC DNA]</scope>
    <source>
        <strain evidence="3">CCMP 1984</strain>
    </source>
</reference>
<keyword evidence="3" id="KW-1185">Reference proteome</keyword>
<dbReference type="KEGG" id="aaf:AURANDRAFT_68147"/>
<evidence type="ECO:0000313" key="2">
    <source>
        <dbReference type="EMBL" id="EGB03262.1"/>
    </source>
</evidence>
<feature type="compositionally biased region" description="Pro residues" evidence="1">
    <location>
        <begin position="356"/>
        <end position="367"/>
    </location>
</feature>
<dbReference type="AlphaFoldDB" id="F0YNN1"/>
<feature type="compositionally biased region" description="Low complexity" evidence="1">
    <location>
        <begin position="208"/>
        <end position="226"/>
    </location>
</feature>
<organism evidence="3">
    <name type="scientific">Aureococcus anophagefferens</name>
    <name type="common">Harmful bloom alga</name>
    <dbReference type="NCBI Taxonomy" id="44056"/>
    <lineage>
        <taxon>Eukaryota</taxon>
        <taxon>Sar</taxon>
        <taxon>Stramenopiles</taxon>
        <taxon>Ochrophyta</taxon>
        <taxon>Pelagophyceae</taxon>
        <taxon>Pelagomonadales</taxon>
        <taxon>Pelagomonadaceae</taxon>
        <taxon>Aureococcus</taxon>
    </lineage>
</organism>
<gene>
    <name evidence="2" type="ORF">AURANDRAFT_68147</name>
</gene>
<name>F0YNN1_AURAN</name>
<dbReference type="Proteomes" id="UP000002729">
    <property type="component" value="Unassembled WGS sequence"/>
</dbReference>
<feature type="compositionally biased region" description="Low complexity" evidence="1">
    <location>
        <begin position="256"/>
        <end position="268"/>
    </location>
</feature>
<feature type="region of interest" description="Disordered" evidence="1">
    <location>
        <begin position="534"/>
        <end position="562"/>
    </location>
</feature>
<feature type="region of interest" description="Disordered" evidence="1">
    <location>
        <begin position="447"/>
        <end position="482"/>
    </location>
</feature>
<sequence length="562" mass="59292">MMSGVVGGAPGVDGVGASAAAAPGPPLDATSTIPLLFSQHVSDLHVALGRLQYTKAKHCSERSGWESTNAQTVLAFEDALRVLDRERDELVAEVDYHHSTCRSELEAARDRCAAEAGAAAVLADIDRQCRLLDDVAEAVQRAMRAHNREALVAHFPKLLRRCDDVLFDSHRLSEKATDAPRLALDDVGKLRSLRDRVTSALGQGRRGAAAAPPAAAPAPAAAATPRAAVVGAETGVLSRRLADLDRTLAAEGWQDRAAQPRAGRSPAARRGDESDESEPDVGSHRASAVARTTQGGNIHAFQREDVSDRSSETRDAPRSSETRQKKKCAPGMLESMRDEVHAMNDHLEGAAYVPAAPRPPRPPPPPDLDPDAEADRALREADRALESDRALREADRALRRAPAATPEPPRRGGSPPESRATLDAAARAATLGAAAFGAACAGAAWGGAAARGPAAAETPPPRAPPDAVRDAAAPPPPRVDASDRYADLLTSSLQRVSLDSERAHRDAALAAVAQDRAAGAVPVFRSVEESARAFDELTRRGAPYDPGPRPDDRFAAPAPYPY</sequence>
<proteinExistence type="predicted"/>
<feature type="region of interest" description="Disordered" evidence="1">
    <location>
        <begin position="201"/>
        <end position="226"/>
    </location>
</feature>
<evidence type="ECO:0000313" key="3">
    <source>
        <dbReference type="Proteomes" id="UP000002729"/>
    </source>
</evidence>
<feature type="compositionally biased region" description="Basic and acidic residues" evidence="1">
    <location>
        <begin position="335"/>
        <end position="348"/>
    </location>
</feature>
<dbReference type="GeneID" id="20226625"/>
<evidence type="ECO:0000256" key="1">
    <source>
        <dbReference type="SAM" id="MobiDB-lite"/>
    </source>
</evidence>
<feature type="compositionally biased region" description="Low complexity" evidence="1">
    <location>
        <begin position="447"/>
        <end position="457"/>
    </location>
</feature>
<feature type="compositionally biased region" description="Basic and acidic residues" evidence="1">
    <location>
        <begin position="373"/>
        <end position="398"/>
    </location>
</feature>
<feature type="compositionally biased region" description="Basic and acidic residues" evidence="1">
    <location>
        <begin position="301"/>
        <end position="323"/>
    </location>
</feature>